<sequence>MLFVACMSWTGVVDGAVEASFTLCADVKPSSRPDVIWQASFDVPGYMNINVGVSMYSPPYLADFRRPNVPLLDECCGSVLTCGLGRQKQGPMKARVCTTPEGAQVLWPGSRVVDS</sequence>
<organism evidence="2 3">
    <name type="scientific">Corynespora cassiicola Philippines</name>
    <dbReference type="NCBI Taxonomy" id="1448308"/>
    <lineage>
        <taxon>Eukaryota</taxon>
        <taxon>Fungi</taxon>
        <taxon>Dikarya</taxon>
        <taxon>Ascomycota</taxon>
        <taxon>Pezizomycotina</taxon>
        <taxon>Dothideomycetes</taxon>
        <taxon>Pleosporomycetidae</taxon>
        <taxon>Pleosporales</taxon>
        <taxon>Corynesporascaceae</taxon>
        <taxon>Corynespora</taxon>
    </lineage>
</organism>
<dbReference type="EMBL" id="KZ678131">
    <property type="protein sequence ID" value="PSN70867.1"/>
    <property type="molecule type" value="Genomic_DNA"/>
</dbReference>
<name>A0A2T2NZM9_CORCC</name>
<feature type="signal peptide" evidence="1">
    <location>
        <begin position="1"/>
        <end position="15"/>
    </location>
</feature>
<gene>
    <name evidence="2" type="ORF">BS50DRAFT_269058</name>
</gene>
<accession>A0A2T2NZM9</accession>
<reference evidence="2 3" key="1">
    <citation type="journal article" date="2018" name="Front. Microbiol.">
        <title>Genome-Wide Analysis of Corynespora cassiicola Leaf Fall Disease Putative Effectors.</title>
        <authorList>
            <person name="Lopez D."/>
            <person name="Ribeiro S."/>
            <person name="Label P."/>
            <person name="Fumanal B."/>
            <person name="Venisse J.S."/>
            <person name="Kohler A."/>
            <person name="de Oliveira R.R."/>
            <person name="Labutti K."/>
            <person name="Lipzen A."/>
            <person name="Lail K."/>
            <person name="Bauer D."/>
            <person name="Ohm R.A."/>
            <person name="Barry K.W."/>
            <person name="Spatafora J."/>
            <person name="Grigoriev I.V."/>
            <person name="Martin F.M."/>
            <person name="Pujade-Renaud V."/>
        </authorList>
    </citation>
    <scope>NUCLEOTIDE SEQUENCE [LARGE SCALE GENOMIC DNA]</scope>
    <source>
        <strain evidence="2 3">Philippines</strain>
    </source>
</reference>
<dbReference type="AlphaFoldDB" id="A0A2T2NZM9"/>
<keyword evidence="1" id="KW-0732">Signal</keyword>
<protein>
    <submittedName>
        <fullName evidence="2">Uncharacterized protein</fullName>
    </submittedName>
</protein>
<feature type="chain" id="PRO_5015548191" evidence="1">
    <location>
        <begin position="16"/>
        <end position="115"/>
    </location>
</feature>
<dbReference type="Proteomes" id="UP000240883">
    <property type="component" value="Unassembled WGS sequence"/>
</dbReference>
<keyword evidence="3" id="KW-1185">Reference proteome</keyword>
<evidence type="ECO:0000313" key="2">
    <source>
        <dbReference type="EMBL" id="PSN70867.1"/>
    </source>
</evidence>
<evidence type="ECO:0000256" key="1">
    <source>
        <dbReference type="SAM" id="SignalP"/>
    </source>
</evidence>
<evidence type="ECO:0000313" key="3">
    <source>
        <dbReference type="Proteomes" id="UP000240883"/>
    </source>
</evidence>
<proteinExistence type="predicted"/>